<name>A0A6G6XXN1_9CAUD</name>
<sequence length="54" mass="5781">MCFRNEMRSSGEALPTWRRKSFDAARRKAALAGSGCSRDAPLAIPSASRPASPS</sequence>
<proteinExistence type="predicted"/>
<reference evidence="2 3" key="1">
    <citation type="submission" date="2020-02" db="EMBL/GenBank/DDBJ databases">
        <title>Identification and Characterization of First Virulent Phages, Including a Novel Jumbo Virus, Infecting Ochrobactrum spp.</title>
        <authorList>
            <person name="Decewicz P."/>
            <person name="Golec P."/>
            <person name="Szymczak M."/>
            <person name="Radlinska M."/>
            <person name="Dziewit L."/>
        </authorList>
    </citation>
    <scope>NUCLEOTIDE SEQUENCE [LARGE SCALE GENOMIC DNA]</scope>
</reference>
<organism evidence="2 3">
    <name type="scientific">Ochrobactrum phage vB_OspP_OH</name>
    <dbReference type="NCBI Taxonomy" id="2712957"/>
    <lineage>
        <taxon>Viruses</taxon>
        <taxon>Duplodnaviria</taxon>
        <taxon>Heunggongvirae</taxon>
        <taxon>Uroviricota</taxon>
        <taxon>Caudoviricetes</taxon>
        <taxon>Wolominvirus</taxon>
        <taxon>Wolominvirus OH</taxon>
    </lineage>
</organism>
<keyword evidence="3" id="KW-1185">Reference proteome</keyword>
<evidence type="ECO:0000313" key="2">
    <source>
        <dbReference type="EMBL" id="QIG66061.1"/>
    </source>
</evidence>
<feature type="compositionally biased region" description="Low complexity" evidence="1">
    <location>
        <begin position="40"/>
        <end position="54"/>
    </location>
</feature>
<accession>A0A6G6XXN1</accession>
<evidence type="ECO:0000313" key="3">
    <source>
        <dbReference type="Proteomes" id="UP000503046"/>
    </source>
</evidence>
<evidence type="ECO:0000256" key="1">
    <source>
        <dbReference type="SAM" id="MobiDB-lite"/>
    </source>
</evidence>
<protein>
    <submittedName>
        <fullName evidence="2">Uncharacterized protein</fullName>
    </submittedName>
</protein>
<feature type="region of interest" description="Disordered" evidence="1">
    <location>
        <begin position="34"/>
        <end position="54"/>
    </location>
</feature>
<dbReference type="EMBL" id="MT028492">
    <property type="protein sequence ID" value="QIG66061.1"/>
    <property type="molecule type" value="Genomic_DNA"/>
</dbReference>
<dbReference type="Proteomes" id="UP000503046">
    <property type="component" value="Segment"/>
</dbReference>
<gene>
    <name evidence="2" type="ORF">phiOH_p05</name>
</gene>